<evidence type="ECO:0000313" key="1">
    <source>
        <dbReference type="EMBL" id="OHE95736.1"/>
    </source>
</evidence>
<reference evidence="1 2" key="1">
    <citation type="submission" date="2016-09" db="EMBL/GenBank/DDBJ databases">
        <authorList>
            <person name="Capua I."/>
            <person name="De Benedictis P."/>
            <person name="Joannis T."/>
            <person name="Lombin L.H."/>
            <person name="Cattoli G."/>
        </authorList>
    </citation>
    <scope>NUCLEOTIDE SEQUENCE [LARGE SCALE GENOMIC DNA]</scope>
    <source>
        <strain evidence="1 2">IMI 309357</strain>
    </source>
</reference>
<dbReference type="GeneID" id="34562160"/>
<protein>
    <submittedName>
        <fullName evidence="1">Uncharacterized protein</fullName>
    </submittedName>
</protein>
<gene>
    <name evidence="1" type="ORF">CORC01_09020</name>
</gene>
<name>A0A1G4B303_9PEZI</name>
<evidence type="ECO:0000313" key="2">
    <source>
        <dbReference type="Proteomes" id="UP000176998"/>
    </source>
</evidence>
<dbReference type="AlphaFoldDB" id="A0A1G4B303"/>
<comment type="caution">
    <text evidence="1">The sequence shown here is derived from an EMBL/GenBank/DDBJ whole genome shotgun (WGS) entry which is preliminary data.</text>
</comment>
<dbReference type="EMBL" id="MJBS01000079">
    <property type="protein sequence ID" value="OHE95736.1"/>
    <property type="molecule type" value="Genomic_DNA"/>
</dbReference>
<keyword evidence="2" id="KW-1185">Reference proteome</keyword>
<accession>A0A1G4B303</accession>
<proteinExistence type="predicted"/>
<sequence length="214" mass="23057">MASNAQAPRVPSSARQFFVFDTHPTGSLEASVVTYDTSTATYQVACPTGDVGCQKEGYWPANITHIDGSSWIGRNTATSGIEKCWNGRLGSGGGDVLKDQYRRCHVSTSTPSLSTGTMNEELPVNKCFVEARSVVVAITTGLEKVEALDFVIVVGDGDRDGYGNGYCNSYCNRHGDWNNKFVYACELRPREDGMSAGLPDSFLSSETVRDSTGP</sequence>
<dbReference type="OrthoDB" id="4847306at2759"/>
<organism evidence="1 2">
    <name type="scientific">Colletotrichum orchidophilum</name>
    <dbReference type="NCBI Taxonomy" id="1209926"/>
    <lineage>
        <taxon>Eukaryota</taxon>
        <taxon>Fungi</taxon>
        <taxon>Dikarya</taxon>
        <taxon>Ascomycota</taxon>
        <taxon>Pezizomycotina</taxon>
        <taxon>Sordariomycetes</taxon>
        <taxon>Hypocreomycetidae</taxon>
        <taxon>Glomerellales</taxon>
        <taxon>Glomerellaceae</taxon>
        <taxon>Colletotrichum</taxon>
    </lineage>
</organism>
<dbReference type="RefSeq" id="XP_022472897.1">
    <property type="nucleotide sequence ID" value="XM_022620650.1"/>
</dbReference>
<dbReference type="Proteomes" id="UP000176998">
    <property type="component" value="Unassembled WGS sequence"/>
</dbReference>